<evidence type="ECO:0000313" key="1">
    <source>
        <dbReference type="EMBL" id="TFK96732.1"/>
    </source>
</evidence>
<gene>
    <name evidence="1" type="ORF">BDV98DRAFT_635404</name>
</gene>
<sequence length="142" mass="16320">GKTRRICLNSERSHHIRHDQQRGLCERRLQRPESPFLLHTPQPRHVLPLQPLQWLGDECVVLNEPTMEVGKPQELENLTDIPRCRPVRDAAHLHRIHADVAGRNLQPKVGDLLCPELTLCRVQEEVGLPKTPQNFPDLLVVL</sequence>
<proteinExistence type="predicted"/>
<name>A0A5C3Q447_9AGAR</name>
<reference evidence="1 2" key="1">
    <citation type="journal article" date="2019" name="Nat. Ecol. Evol.">
        <title>Megaphylogeny resolves global patterns of mushroom evolution.</title>
        <authorList>
            <person name="Varga T."/>
            <person name="Krizsan K."/>
            <person name="Foldi C."/>
            <person name="Dima B."/>
            <person name="Sanchez-Garcia M."/>
            <person name="Sanchez-Ramirez S."/>
            <person name="Szollosi G.J."/>
            <person name="Szarkandi J.G."/>
            <person name="Papp V."/>
            <person name="Albert L."/>
            <person name="Andreopoulos W."/>
            <person name="Angelini C."/>
            <person name="Antonin V."/>
            <person name="Barry K.W."/>
            <person name="Bougher N.L."/>
            <person name="Buchanan P."/>
            <person name="Buyck B."/>
            <person name="Bense V."/>
            <person name="Catcheside P."/>
            <person name="Chovatia M."/>
            <person name="Cooper J."/>
            <person name="Damon W."/>
            <person name="Desjardin D."/>
            <person name="Finy P."/>
            <person name="Geml J."/>
            <person name="Haridas S."/>
            <person name="Hughes K."/>
            <person name="Justo A."/>
            <person name="Karasinski D."/>
            <person name="Kautmanova I."/>
            <person name="Kiss B."/>
            <person name="Kocsube S."/>
            <person name="Kotiranta H."/>
            <person name="LaButti K.M."/>
            <person name="Lechner B.E."/>
            <person name="Liimatainen K."/>
            <person name="Lipzen A."/>
            <person name="Lukacs Z."/>
            <person name="Mihaltcheva S."/>
            <person name="Morgado L.N."/>
            <person name="Niskanen T."/>
            <person name="Noordeloos M.E."/>
            <person name="Ohm R.A."/>
            <person name="Ortiz-Santana B."/>
            <person name="Ovrebo C."/>
            <person name="Racz N."/>
            <person name="Riley R."/>
            <person name="Savchenko A."/>
            <person name="Shiryaev A."/>
            <person name="Soop K."/>
            <person name="Spirin V."/>
            <person name="Szebenyi C."/>
            <person name="Tomsovsky M."/>
            <person name="Tulloss R.E."/>
            <person name="Uehling J."/>
            <person name="Grigoriev I.V."/>
            <person name="Vagvolgyi C."/>
            <person name="Papp T."/>
            <person name="Martin F.M."/>
            <person name="Miettinen O."/>
            <person name="Hibbett D.S."/>
            <person name="Nagy L.G."/>
        </authorList>
    </citation>
    <scope>NUCLEOTIDE SEQUENCE [LARGE SCALE GENOMIC DNA]</scope>
    <source>
        <strain evidence="1 2">CBS 309.79</strain>
    </source>
</reference>
<accession>A0A5C3Q447</accession>
<keyword evidence="2" id="KW-1185">Reference proteome</keyword>
<dbReference type="EMBL" id="ML178855">
    <property type="protein sequence ID" value="TFK96732.1"/>
    <property type="molecule type" value="Genomic_DNA"/>
</dbReference>
<dbReference type="AlphaFoldDB" id="A0A5C3Q447"/>
<protein>
    <submittedName>
        <fullName evidence="1">Uncharacterized protein</fullName>
    </submittedName>
</protein>
<dbReference type="Proteomes" id="UP000305067">
    <property type="component" value="Unassembled WGS sequence"/>
</dbReference>
<feature type="non-terminal residue" evidence="1">
    <location>
        <position position="1"/>
    </location>
</feature>
<evidence type="ECO:0000313" key="2">
    <source>
        <dbReference type="Proteomes" id="UP000305067"/>
    </source>
</evidence>
<organism evidence="1 2">
    <name type="scientific">Pterulicium gracile</name>
    <dbReference type="NCBI Taxonomy" id="1884261"/>
    <lineage>
        <taxon>Eukaryota</taxon>
        <taxon>Fungi</taxon>
        <taxon>Dikarya</taxon>
        <taxon>Basidiomycota</taxon>
        <taxon>Agaricomycotina</taxon>
        <taxon>Agaricomycetes</taxon>
        <taxon>Agaricomycetidae</taxon>
        <taxon>Agaricales</taxon>
        <taxon>Pleurotineae</taxon>
        <taxon>Pterulaceae</taxon>
        <taxon>Pterulicium</taxon>
    </lineage>
</organism>